<keyword evidence="1" id="KW-0175">Coiled coil</keyword>
<evidence type="ECO:0000313" key="5">
    <source>
        <dbReference type="Proteomes" id="UP000264589"/>
    </source>
</evidence>
<sequence>MCCRHSGESGSDGLPAHIAGSSPMIIVASQRGGAAQLGLHLLNVEDNEHVELHEISGFVADDVVGAFKEAQAVSKGTQCRQFLFSVSFNPPEGSYVEIAAFEDAISRVEKQNGLTGQPRVIVFHEKEGRRHAHCVWSRIDAETMTARPLPFFKRKIMDISRDLYREHGWEMPRGLEDDRLTDRRNFTLAEWQQAKRAGYHARDLKQLIQNAWRRSDNAASFTAALAEHDLKLAKGDRRGHVIVTHEGEVLSASRYIGVKQKEIAAAIGKPDALPSVENAKALFAEEDRNGFRDHLKATLEQSAQILRPLIRGRRDMTVRHREQRIDLAACHKERDERDQLERAARFAKGIRGVWEWMTGKRCKIAESNAQEAEAAKLRDQREAEALRKQQLSKRKILQDAFKQERVRAIDARVRSRRALHELDGASGLEAPASRSGDRTRAGKTLETERGNALDLNRTTSAGYGKPDGPDLEI</sequence>
<protein>
    <submittedName>
        <fullName evidence="4">Relaxase</fullName>
    </submittedName>
</protein>
<dbReference type="EMBL" id="QUQO01000001">
    <property type="protein sequence ID" value="RFB04274.1"/>
    <property type="molecule type" value="Genomic_DNA"/>
</dbReference>
<feature type="region of interest" description="Disordered" evidence="2">
    <location>
        <begin position="422"/>
        <end position="473"/>
    </location>
</feature>
<dbReference type="InterPro" id="IPR005094">
    <property type="entry name" value="Endonuclease_MobA/VirD2"/>
</dbReference>
<name>A0A371RFN1_9PROT</name>
<keyword evidence="5" id="KW-1185">Reference proteome</keyword>
<dbReference type="AlphaFoldDB" id="A0A371RFN1"/>
<feature type="compositionally biased region" description="Basic and acidic residues" evidence="2">
    <location>
        <begin position="435"/>
        <end position="451"/>
    </location>
</feature>
<dbReference type="Pfam" id="PF03432">
    <property type="entry name" value="Relaxase"/>
    <property type="match status" value="1"/>
</dbReference>
<evidence type="ECO:0000259" key="3">
    <source>
        <dbReference type="Pfam" id="PF03432"/>
    </source>
</evidence>
<accession>A0A371RFN1</accession>
<feature type="coiled-coil region" evidence="1">
    <location>
        <begin position="362"/>
        <end position="394"/>
    </location>
</feature>
<dbReference type="InParanoid" id="A0A371RFN1"/>
<gene>
    <name evidence="4" type="ORF">DX908_02620</name>
</gene>
<reference evidence="4 5" key="1">
    <citation type="submission" date="2018-08" db="EMBL/GenBank/DDBJ databases">
        <title>Parvularcula sp. SM1705, isolated from surface water of the South Sea China.</title>
        <authorList>
            <person name="Sun L."/>
        </authorList>
    </citation>
    <scope>NUCLEOTIDE SEQUENCE [LARGE SCALE GENOMIC DNA]</scope>
    <source>
        <strain evidence="4 5">SM1705</strain>
    </source>
</reference>
<dbReference type="Proteomes" id="UP000264589">
    <property type="component" value="Unassembled WGS sequence"/>
</dbReference>
<evidence type="ECO:0000256" key="2">
    <source>
        <dbReference type="SAM" id="MobiDB-lite"/>
    </source>
</evidence>
<comment type="caution">
    <text evidence="4">The sequence shown here is derived from an EMBL/GenBank/DDBJ whole genome shotgun (WGS) entry which is preliminary data.</text>
</comment>
<evidence type="ECO:0000256" key="1">
    <source>
        <dbReference type="SAM" id="Coils"/>
    </source>
</evidence>
<evidence type="ECO:0000313" key="4">
    <source>
        <dbReference type="EMBL" id="RFB04274.1"/>
    </source>
</evidence>
<proteinExistence type="predicted"/>
<organism evidence="4 5">
    <name type="scientific">Parvularcula marina</name>
    <dbReference type="NCBI Taxonomy" id="2292771"/>
    <lineage>
        <taxon>Bacteria</taxon>
        <taxon>Pseudomonadati</taxon>
        <taxon>Pseudomonadota</taxon>
        <taxon>Alphaproteobacteria</taxon>
        <taxon>Parvularculales</taxon>
        <taxon>Parvularculaceae</taxon>
        <taxon>Parvularcula</taxon>
    </lineage>
</organism>
<feature type="domain" description="MobA/VirD2-like nuclease" evidence="3">
    <location>
        <begin position="45"/>
        <end position="169"/>
    </location>
</feature>